<dbReference type="Proteomes" id="UP000308886">
    <property type="component" value="Unassembled WGS sequence"/>
</dbReference>
<evidence type="ECO:0000313" key="1">
    <source>
        <dbReference type="EMBL" id="TGX80164.1"/>
    </source>
</evidence>
<proteinExistence type="predicted"/>
<protein>
    <submittedName>
        <fullName evidence="1">Uncharacterized protein</fullName>
    </submittedName>
</protein>
<comment type="caution">
    <text evidence="1">The sequence shown here is derived from an EMBL/GenBank/DDBJ whole genome shotgun (WGS) entry which is preliminary data.</text>
</comment>
<sequence>MKNKTYLSLFIIMHILLAGCHQGVMQKRLSEIDHLVDKELKDTTAYNMLITCKSLSYLQALP</sequence>
<keyword evidence="2" id="KW-1185">Reference proteome</keyword>
<dbReference type="EMBL" id="SRZC01000029">
    <property type="protein sequence ID" value="TGX80164.1"/>
    <property type="molecule type" value="Genomic_DNA"/>
</dbReference>
<name>A0AC61QM58_9BACT</name>
<accession>A0AC61QM58</accession>
<organism evidence="1 2">
    <name type="scientific">Palleniella muris</name>
    <dbReference type="NCBI Taxonomy" id="3038145"/>
    <lineage>
        <taxon>Bacteria</taxon>
        <taxon>Pseudomonadati</taxon>
        <taxon>Bacteroidota</taxon>
        <taxon>Bacteroidia</taxon>
        <taxon>Bacteroidales</taxon>
        <taxon>Prevotellaceae</taxon>
        <taxon>Palleniella</taxon>
    </lineage>
</organism>
<evidence type="ECO:0000313" key="2">
    <source>
        <dbReference type="Proteomes" id="UP000308886"/>
    </source>
</evidence>
<gene>
    <name evidence="1" type="ORF">E5358_13640</name>
</gene>
<reference evidence="1" key="1">
    <citation type="submission" date="2019-04" db="EMBL/GenBank/DDBJ databases">
        <title>Microbes associate with the intestines of laboratory mice.</title>
        <authorList>
            <person name="Navarre W."/>
            <person name="Wong E."/>
            <person name="Huang K."/>
            <person name="Tropini C."/>
            <person name="Ng K."/>
            <person name="Yu B."/>
        </authorList>
    </citation>
    <scope>NUCLEOTIDE SEQUENCE</scope>
    <source>
        <strain evidence="1">NM73_A23</strain>
    </source>
</reference>